<dbReference type="AlphaFoldDB" id="A0A9D1LSG1"/>
<dbReference type="GO" id="GO:0032259">
    <property type="term" value="P:methylation"/>
    <property type="evidence" value="ECO:0007669"/>
    <property type="project" value="UniProtKB-KW"/>
</dbReference>
<feature type="domain" description="Methyltransferase" evidence="4">
    <location>
        <begin position="45"/>
        <end position="141"/>
    </location>
</feature>
<dbReference type="CDD" id="cd02440">
    <property type="entry name" value="AdoMet_MTases"/>
    <property type="match status" value="1"/>
</dbReference>
<organism evidence="5 6">
    <name type="scientific">Candidatus Fimadaptatus faecigallinarum</name>
    <dbReference type="NCBI Taxonomy" id="2840814"/>
    <lineage>
        <taxon>Bacteria</taxon>
        <taxon>Bacillati</taxon>
        <taxon>Bacillota</taxon>
        <taxon>Clostridia</taxon>
        <taxon>Eubacteriales</taxon>
        <taxon>Candidatus Fimadaptatus</taxon>
    </lineage>
</organism>
<evidence type="ECO:0000259" key="4">
    <source>
        <dbReference type="Pfam" id="PF13649"/>
    </source>
</evidence>
<protein>
    <submittedName>
        <fullName evidence="5">Class I SAM-dependent methyltransferase</fullName>
    </submittedName>
</protein>
<gene>
    <name evidence="5" type="ORF">IAC59_08020</name>
</gene>
<dbReference type="Gene3D" id="3.40.50.150">
    <property type="entry name" value="Vaccinia Virus protein VP39"/>
    <property type="match status" value="1"/>
</dbReference>
<dbReference type="Proteomes" id="UP000824123">
    <property type="component" value="Unassembled WGS sequence"/>
</dbReference>
<keyword evidence="1 5" id="KW-0489">Methyltransferase</keyword>
<proteinExistence type="predicted"/>
<keyword evidence="2" id="KW-0808">Transferase</keyword>
<sequence length="216" mass="23961">MYKDEIRAYYDANVQTEWQRMERHPVEFAINKHYIDMYIQPGMRVLDVGGGPGRYSLHLAERGCDVTLVDLSAGNVEFARNEAQRQGLRLRAEQGDACALGSLACGEFDAVLLMGPLYHLQQQAERERAAAQAFAALRDGGYVFAASINSYAGVMYYLQNDPALILDATECEYLAAIERGEAYSGCGFTQMHFMSHDALIALMCGAGFKQLHLVNS</sequence>
<evidence type="ECO:0000256" key="1">
    <source>
        <dbReference type="ARBA" id="ARBA00022603"/>
    </source>
</evidence>
<keyword evidence="3" id="KW-0949">S-adenosyl-L-methionine</keyword>
<evidence type="ECO:0000313" key="5">
    <source>
        <dbReference type="EMBL" id="HIU47191.1"/>
    </source>
</evidence>
<dbReference type="Pfam" id="PF13649">
    <property type="entry name" value="Methyltransf_25"/>
    <property type="match status" value="1"/>
</dbReference>
<evidence type="ECO:0000313" key="6">
    <source>
        <dbReference type="Proteomes" id="UP000824123"/>
    </source>
</evidence>
<dbReference type="InterPro" id="IPR029063">
    <property type="entry name" value="SAM-dependent_MTases_sf"/>
</dbReference>
<reference evidence="5" key="1">
    <citation type="submission" date="2020-10" db="EMBL/GenBank/DDBJ databases">
        <authorList>
            <person name="Gilroy R."/>
        </authorList>
    </citation>
    <scope>NUCLEOTIDE SEQUENCE</scope>
    <source>
        <strain evidence="5">ChiSxjej2B14-8506</strain>
    </source>
</reference>
<accession>A0A9D1LSG1</accession>
<evidence type="ECO:0000256" key="2">
    <source>
        <dbReference type="ARBA" id="ARBA00022679"/>
    </source>
</evidence>
<dbReference type="InterPro" id="IPR041698">
    <property type="entry name" value="Methyltransf_25"/>
</dbReference>
<reference evidence="5" key="2">
    <citation type="journal article" date="2021" name="PeerJ">
        <title>Extensive microbial diversity within the chicken gut microbiome revealed by metagenomics and culture.</title>
        <authorList>
            <person name="Gilroy R."/>
            <person name="Ravi A."/>
            <person name="Getino M."/>
            <person name="Pursley I."/>
            <person name="Horton D.L."/>
            <person name="Alikhan N.F."/>
            <person name="Baker D."/>
            <person name="Gharbi K."/>
            <person name="Hall N."/>
            <person name="Watson M."/>
            <person name="Adriaenssens E.M."/>
            <person name="Foster-Nyarko E."/>
            <person name="Jarju S."/>
            <person name="Secka A."/>
            <person name="Antonio M."/>
            <person name="Oren A."/>
            <person name="Chaudhuri R.R."/>
            <person name="La Ragione R."/>
            <person name="Hildebrand F."/>
            <person name="Pallen M.J."/>
        </authorList>
    </citation>
    <scope>NUCLEOTIDE SEQUENCE</scope>
    <source>
        <strain evidence="5">ChiSxjej2B14-8506</strain>
    </source>
</reference>
<name>A0A9D1LSG1_9FIRM</name>
<dbReference type="GO" id="GO:0008168">
    <property type="term" value="F:methyltransferase activity"/>
    <property type="evidence" value="ECO:0007669"/>
    <property type="project" value="UniProtKB-KW"/>
</dbReference>
<dbReference type="EMBL" id="DVNK01000050">
    <property type="protein sequence ID" value="HIU47191.1"/>
    <property type="molecule type" value="Genomic_DNA"/>
</dbReference>
<dbReference type="PANTHER" id="PTHR43464">
    <property type="entry name" value="METHYLTRANSFERASE"/>
    <property type="match status" value="1"/>
</dbReference>
<dbReference type="PANTHER" id="PTHR43464:SF19">
    <property type="entry name" value="UBIQUINONE BIOSYNTHESIS O-METHYLTRANSFERASE, MITOCHONDRIAL"/>
    <property type="match status" value="1"/>
</dbReference>
<dbReference type="SUPFAM" id="SSF53335">
    <property type="entry name" value="S-adenosyl-L-methionine-dependent methyltransferases"/>
    <property type="match status" value="1"/>
</dbReference>
<evidence type="ECO:0000256" key="3">
    <source>
        <dbReference type="ARBA" id="ARBA00022691"/>
    </source>
</evidence>
<comment type="caution">
    <text evidence="5">The sequence shown here is derived from an EMBL/GenBank/DDBJ whole genome shotgun (WGS) entry which is preliminary data.</text>
</comment>